<dbReference type="Proteomes" id="UP000075243">
    <property type="component" value="Chromosome 11"/>
</dbReference>
<reference evidence="2 3" key="1">
    <citation type="journal article" date="2012" name="Nat. Biotechnol.">
        <title>Draft genome sequence of pigeonpea (Cajanus cajan), an orphan legume crop of resource-poor farmers.</title>
        <authorList>
            <person name="Varshney R.K."/>
            <person name="Chen W."/>
            <person name="Li Y."/>
            <person name="Bharti A.K."/>
            <person name="Saxena R.K."/>
            <person name="Schlueter J.A."/>
            <person name="Donoghue M.T."/>
            <person name="Azam S."/>
            <person name="Fan G."/>
            <person name="Whaley A.M."/>
            <person name="Farmer A.D."/>
            <person name="Sheridan J."/>
            <person name="Iwata A."/>
            <person name="Tuteja R."/>
            <person name="Penmetsa R.V."/>
            <person name="Wu W."/>
            <person name="Upadhyaya H.D."/>
            <person name="Yang S.P."/>
            <person name="Shah T."/>
            <person name="Saxena K.B."/>
            <person name="Michael T."/>
            <person name="McCombie W.R."/>
            <person name="Yang B."/>
            <person name="Zhang G."/>
            <person name="Yang H."/>
            <person name="Wang J."/>
            <person name="Spillane C."/>
            <person name="Cook D.R."/>
            <person name="May G.D."/>
            <person name="Xu X."/>
            <person name="Jackson S.A."/>
        </authorList>
    </citation>
    <scope>NUCLEOTIDE SEQUENCE [LARGE SCALE GENOMIC DNA]</scope>
    <source>
        <strain evidence="3">cv. Asha</strain>
    </source>
</reference>
<dbReference type="Pfam" id="PF03732">
    <property type="entry name" value="Retrotrans_gag"/>
    <property type="match status" value="1"/>
</dbReference>
<protein>
    <recommendedName>
        <fullName evidence="1">Retrotransposon gag domain-containing protein</fullName>
    </recommendedName>
</protein>
<dbReference type="Gramene" id="C.cajan_03817.t">
    <property type="protein sequence ID" value="C.cajan_03817.t.cds1"/>
    <property type="gene ID" value="C.cajan_03817"/>
</dbReference>
<keyword evidence="3" id="KW-1185">Reference proteome</keyword>
<dbReference type="AlphaFoldDB" id="A0A151SS61"/>
<accession>A0A151SS61</accession>
<proteinExistence type="predicted"/>
<sequence>MLYGEIESWWKYTRQPVSTIEGIIAWNMFKTKFLANYFPSFLHKKKTREFLELKQGNMSVGEYTTKFNELLKYWPHYQNGGDEEAIC</sequence>
<dbReference type="EMBL" id="CM003613">
    <property type="protein sequence ID" value="KYP57633.1"/>
    <property type="molecule type" value="Genomic_DNA"/>
</dbReference>
<evidence type="ECO:0000259" key="1">
    <source>
        <dbReference type="Pfam" id="PF03732"/>
    </source>
</evidence>
<name>A0A151SS61_CAJCA</name>
<feature type="domain" description="Retrotransposon gag" evidence="1">
    <location>
        <begin position="2"/>
        <end position="79"/>
    </location>
</feature>
<gene>
    <name evidence="2" type="ORF">KK1_003898</name>
</gene>
<dbReference type="InterPro" id="IPR005162">
    <property type="entry name" value="Retrotrans_gag_dom"/>
</dbReference>
<evidence type="ECO:0000313" key="3">
    <source>
        <dbReference type="Proteomes" id="UP000075243"/>
    </source>
</evidence>
<organism evidence="2 3">
    <name type="scientific">Cajanus cajan</name>
    <name type="common">Pigeon pea</name>
    <name type="synonym">Cajanus indicus</name>
    <dbReference type="NCBI Taxonomy" id="3821"/>
    <lineage>
        <taxon>Eukaryota</taxon>
        <taxon>Viridiplantae</taxon>
        <taxon>Streptophyta</taxon>
        <taxon>Embryophyta</taxon>
        <taxon>Tracheophyta</taxon>
        <taxon>Spermatophyta</taxon>
        <taxon>Magnoliopsida</taxon>
        <taxon>eudicotyledons</taxon>
        <taxon>Gunneridae</taxon>
        <taxon>Pentapetalae</taxon>
        <taxon>rosids</taxon>
        <taxon>fabids</taxon>
        <taxon>Fabales</taxon>
        <taxon>Fabaceae</taxon>
        <taxon>Papilionoideae</taxon>
        <taxon>50 kb inversion clade</taxon>
        <taxon>NPAAA clade</taxon>
        <taxon>indigoferoid/millettioid clade</taxon>
        <taxon>Phaseoleae</taxon>
        <taxon>Cajanus</taxon>
    </lineage>
</organism>
<evidence type="ECO:0000313" key="2">
    <source>
        <dbReference type="EMBL" id="KYP57633.1"/>
    </source>
</evidence>